<comment type="caution">
    <text evidence="2">The sequence shown here is derived from an EMBL/GenBank/DDBJ whole genome shotgun (WGS) entry which is preliminary data.</text>
</comment>
<protein>
    <submittedName>
        <fullName evidence="2">Nitrate- and nitrite sensing domain-containing protein</fullName>
    </submittedName>
</protein>
<feature type="domain" description="Nitrate/nitrite sensing protein" evidence="1">
    <location>
        <begin position="43"/>
        <end position="270"/>
    </location>
</feature>
<organism evidence="2 3">
    <name type="scientific">Alteromonas arenosi</name>
    <dbReference type="NCBI Taxonomy" id="3055817"/>
    <lineage>
        <taxon>Bacteria</taxon>
        <taxon>Pseudomonadati</taxon>
        <taxon>Pseudomonadota</taxon>
        <taxon>Gammaproteobacteria</taxon>
        <taxon>Alteromonadales</taxon>
        <taxon>Alteromonadaceae</taxon>
        <taxon>Alteromonas/Salinimonas group</taxon>
        <taxon>Alteromonas</taxon>
    </lineage>
</organism>
<sequence>MEITVLLILTIIAGMLVTSSRKRHIERLRQVDGIEVIKRIKNLIYLIQVHRGLSSALLKGDNSANAKLINAKADIFAAIETINATFANDLERWASIEDHWGRLAQQTSDKSVSYNFDQHTSLIMNVACFLEDVAESAYLTSGCLNGFDNVGYVWRELLHTTENVGQCRAIGTSVVVQKSCSSADKTKLNDLLQALSEISETTLQKLPYLPDEQREHDRLIKKTNANMSKLFTVIKTELLSERTITIDSHHYFDLATDTMTGINEIFEHQLKQVGRIV</sequence>
<name>A0ABT7SYL5_9ALTE</name>
<accession>A0ABT7SYL5</accession>
<evidence type="ECO:0000313" key="3">
    <source>
        <dbReference type="Proteomes" id="UP001234343"/>
    </source>
</evidence>
<dbReference type="RefSeq" id="WP_289365720.1">
    <property type="nucleotide sequence ID" value="NZ_JAUCBP010000010.1"/>
</dbReference>
<dbReference type="Proteomes" id="UP001234343">
    <property type="component" value="Unassembled WGS sequence"/>
</dbReference>
<keyword evidence="3" id="KW-1185">Reference proteome</keyword>
<evidence type="ECO:0000259" key="1">
    <source>
        <dbReference type="Pfam" id="PF08376"/>
    </source>
</evidence>
<evidence type="ECO:0000313" key="2">
    <source>
        <dbReference type="EMBL" id="MDM7861279.1"/>
    </source>
</evidence>
<proteinExistence type="predicted"/>
<reference evidence="2 3" key="1">
    <citation type="submission" date="2023-06" db="EMBL/GenBank/DDBJ databases">
        <title>Alteromonas sp. ASW11-36 isolated from intertidal sand.</title>
        <authorList>
            <person name="Li Y."/>
        </authorList>
    </citation>
    <scope>NUCLEOTIDE SEQUENCE [LARGE SCALE GENOMIC DNA]</scope>
    <source>
        <strain evidence="2 3">ASW11-36</strain>
    </source>
</reference>
<gene>
    <name evidence="2" type="ORF">QTP81_11800</name>
</gene>
<dbReference type="Pfam" id="PF08376">
    <property type="entry name" value="NIT"/>
    <property type="match status" value="1"/>
</dbReference>
<dbReference type="EMBL" id="JAUCBP010000010">
    <property type="protein sequence ID" value="MDM7861279.1"/>
    <property type="molecule type" value="Genomic_DNA"/>
</dbReference>
<dbReference type="InterPro" id="IPR013587">
    <property type="entry name" value="Nitrate/nitrite_sensing"/>
</dbReference>